<dbReference type="SUPFAM" id="SSF47413">
    <property type="entry name" value="lambda repressor-like DNA-binding domains"/>
    <property type="match status" value="1"/>
</dbReference>
<gene>
    <name evidence="2" type="ORF">FCN18_25870</name>
</gene>
<reference evidence="2 3" key="1">
    <citation type="journal article" date="2015" name="Antonie Van Leeuwenhoek">
        <title>Prauserella endophytica sp. nov., an endophytic actinobacterium isolated from Tamarix taklamakanensis.</title>
        <authorList>
            <person name="Liu J.M."/>
            <person name="Habden X."/>
            <person name="Guo L."/>
            <person name="Tuo L."/>
            <person name="Jiang Z.K."/>
            <person name="Liu S.W."/>
            <person name="Liu X.F."/>
            <person name="Chen L."/>
            <person name="Li R.F."/>
            <person name="Zhang Y.Q."/>
            <person name="Sun C.H."/>
        </authorList>
    </citation>
    <scope>NUCLEOTIDE SEQUENCE [LARGE SCALE GENOMIC DNA]</scope>
    <source>
        <strain evidence="2 3">CGMCC 4.7182</strain>
    </source>
</reference>
<proteinExistence type="predicted"/>
<dbReference type="SMART" id="SM00530">
    <property type="entry name" value="HTH_XRE"/>
    <property type="match status" value="1"/>
</dbReference>
<evidence type="ECO:0000259" key="1">
    <source>
        <dbReference type="PROSITE" id="PS50943"/>
    </source>
</evidence>
<dbReference type="InterPro" id="IPR001387">
    <property type="entry name" value="Cro/C1-type_HTH"/>
</dbReference>
<evidence type="ECO:0000313" key="2">
    <source>
        <dbReference type="EMBL" id="TKG66263.1"/>
    </source>
</evidence>
<dbReference type="EMBL" id="SWMS01000016">
    <property type="protein sequence ID" value="TKG66263.1"/>
    <property type="molecule type" value="Genomic_DNA"/>
</dbReference>
<evidence type="ECO:0000313" key="3">
    <source>
        <dbReference type="Proteomes" id="UP000309992"/>
    </source>
</evidence>
<dbReference type="CDD" id="cd00093">
    <property type="entry name" value="HTH_XRE"/>
    <property type="match status" value="1"/>
</dbReference>
<comment type="caution">
    <text evidence="2">The sequence shown here is derived from an EMBL/GenBank/DDBJ whole genome shotgun (WGS) entry which is preliminary data.</text>
</comment>
<name>A0ABY2RZA0_9PSEU</name>
<feature type="domain" description="HTH cro/C1-type" evidence="1">
    <location>
        <begin position="8"/>
        <end position="62"/>
    </location>
</feature>
<accession>A0ABY2RZA0</accession>
<sequence>MARSSRPLANRRVIAGYTQEGLAEALGVDRTTIGRWERGKQQPQPWQRPDLAHKLGITLEQLDGMLRPQSVGADVA</sequence>
<dbReference type="Gene3D" id="1.10.260.40">
    <property type="entry name" value="lambda repressor-like DNA-binding domains"/>
    <property type="match status" value="1"/>
</dbReference>
<organism evidence="2 3">
    <name type="scientific">Prauserella endophytica</name>
    <dbReference type="NCBI Taxonomy" id="1592324"/>
    <lineage>
        <taxon>Bacteria</taxon>
        <taxon>Bacillati</taxon>
        <taxon>Actinomycetota</taxon>
        <taxon>Actinomycetes</taxon>
        <taxon>Pseudonocardiales</taxon>
        <taxon>Pseudonocardiaceae</taxon>
        <taxon>Prauserella</taxon>
        <taxon>Prauserella coralliicola group</taxon>
    </lineage>
</organism>
<dbReference type="PROSITE" id="PS50943">
    <property type="entry name" value="HTH_CROC1"/>
    <property type="match status" value="1"/>
</dbReference>
<dbReference type="InterPro" id="IPR010982">
    <property type="entry name" value="Lambda_DNA-bd_dom_sf"/>
</dbReference>
<dbReference type="RefSeq" id="WP_137096324.1">
    <property type="nucleotide sequence ID" value="NZ_SWMS01000016.1"/>
</dbReference>
<dbReference type="Pfam" id="PF01381">
    <property type="entry name" value="HTH_3"/>
    <property type="match status" value="1"/>
</dbReference>
<keyword evidence="3" id="KW-1185">Reference proteome</keyword>
<protein>
    <submittedName>
        <fullName evidence="2">Helix-turn-helix transcriptional regulator</fullName>
    </submittedName>
</protein>
<dbReference type="Proteomes" id="UP000309992">
    <property type="component" value="Unassembled WGS sequence"/>
</dbReference>